<dbReference type="AlphaFoldDB" id="A0A5B2WSA2"/>
<keyword evidence="3" id="KW-1185">Reference proteome</keyword>
<gene>
    <name evidence="2" type="ORF">F0L68_31820</name>
</gene>
<dbReference type="Proteomes" id="UP000323454">
    <property type="component" value="Unassembled WGS sequence"/>
</dbReference>
<evidence type="ECO:0000256" key="1">
    <source>
        <dbReference type="SAM" id="MobiDB-lite"/>
    </source>
</evidence>
<proteinExistence type="predicted"/>
<reference evidence="2 3" key="2">
    <citation type="submission" date="2019-09" db="EMBL/GenBank/DDBJ databases">
        <authorList>
            <person name="Jin C."/>
        </authorList>
    </citation>
    <scope>NUCLEOTIDE SEQUENCE [LARGE SCALE GENOMIC DNA]</scope>
    <source>
        <strain evidence="2 3">AN110305</strain>
    </source>
</reference>
<evidence type="ECO:0000313" key="2">
    <source>
        <dbReference type="EMBL" id="KAA2253864.1"/>
    </source>
</evidence>
<protein>
    <submittedName>
        <fullName evidence="2">Uncharacterized protein</fullName>
    </submittedName>
</protein>
<accession>A0A5B2WSA2</accession>
<dbReference type="RefSeq" id="WP_149853558.1">
    <property type="nucleotide sequence ID" value="NZ_VUOB01000064.1"/>
</dbReference>
<comment type="caution">
    <text evidence="2">The sequence shown here is derived from an EMBL/GenBank/DDBJ whole genome shotgun (WGS) entry which is preliminary data.</text>
</comment>
<name>A0A5B2WSA2_9PSEU</name>
<feature type="region of interest" description="Disordered" evidence="1">
    <location>
        <begin position="1"/>
        <end position="89"/>
    </location>
</feature>
<organism evidence="2 3">
    <name type="scientific">Solihabitans fulvus</name>
    <dbReference type="NCBI Taxonomy" id="1892852"/>
    <lineage>
        <taxon>Bacteria</taxon>
        <taxon>Bacillati</taxon>
        <taxon>Actinomycetota</taxon>
        <taxon>Actinomycetes</taxon>
        <taxon>Pseudonocardiales</taxon>
        <taxon>Pseudonocardiaceae</taxon>
        <taxon>Solihabitans</taxon>
    </lineage>
</organism>
<sequence>MAWSRAQLDTPRGRAAPPFSGEAHWVRATVHAGRPRKRAAPPERANWLEPSFDLPVKGTPPQQATRPRTLLHGATWGLDDESLPSPDLG</sequence>
<evidence type="ECO:0000313" key="3">
    <source>
        <dbReference type="Proteomes" id="UP000323454"/>
    </source>
</evidence>
<dbReference type="EMBL" id="VUOB01000064">
    <property type="protein sequence ID" value="KAA2253864.1"/>
    <property type="molecule type" value="Genomic_DNA"/>
</dbReference>
<reference evidence="2 3" key="1">
    <citation type="submission" date="2019-09" db="EMBL/GenBank/DDBJ databases">
        <title>Goodfellowia gen. nov., a new genus of the Pseudonocardineae related to Actinoalloteichus, containing Goodfellowia coeruleoviolacea gen. nov., comb. nov. gen. nov., comb. nov.</title>
        <authorList>
            <person name="Labeda D."/>
        </authorList>
    </citation>
    <scope>NUCLEOTIDE SEQUENCE [LARGE SCALE GENOMIC DNA]</scope>
    <source>
        <strain evidence="2 3">AN110305</strain>
    </source>
</reference>